<dbReference type="EMBL" id="KZ825229">
    <property type="protein sequence ID" value="PYI13840.1"/>
    <property type="molecule type" value="Genomic_DNA"/>
</dbReference>
<evidence type="ECO:0000313" key="2">
    <source>
        <dbReference type="EMBL" id="PYI13840.1"/>
    </source>
</evidence>
<proteinExistence type="predicted"/>
<accession>A0A2V5HD26</accession>
<evidence type="ECO:0000256" key="1">
    <source>
        <dbReference type="SAM" id="MobiDB-lite"/>
    </source>
</evidence>
<gene>
    <name evidence="2" type="ORF">BO99DRAFT_40512</name>
</gene>
<reference evidence="2 3" key="1">
    <citation type="submission" date="2018-02" db="EMBL/GenBank/DDBJ databases">
        <title>The genomes of Aspergillus section Nigri reveals drivers in fungal speciation.</title>
        <authorList>
            <consortium name="DOE Joint Genome Institute"/>
            <person name="Vesth T.C."/>
            <person name="Nybo J."/>
            <person name="Theobald S."/>
            <person name="Brandl J."/>
            <person name="Frisvad J.C."/>
            <person name="Nielsen K.F."/>
            <person name="Lyhne E.K."/>
            <person name="Kogle M.E."/>
            <person name="Kuo A."/>
            <person name="Riley R."/>
            <person name="Clum A."/>
            <person name="Nolan M."/>
            <person name="Lipzen A."/>
            <person name="Salamov A."/>
            <person name="Henrissat B."/>
            <person name="Wiebenga A."/>
            <person name="De vries R.P."/>
            <person name="Grigoriev I.V."/>
            <person name="Mortensen U.H."/>
            <person name="Andersen M.R."/>
            <person name="Baker S.E."/>
        </authorList>
    </citation>
    <scope>NUCLEOTIDE SEQUENCE [LARGE SCALE GENOMIC DNA]</scope>
    <source>
        <strain evidence="2 3">CBS 115571</strain>
    </source>
</reference>
<name>A0A2V5HD26_ASPV1</name>
<dbReference type="Proteomes" id="UP000249829">
    <property type="component" value="Unassembled WGS sequence"/>
</dbReference>
<evidence type="ECO:0000313" key="3">
    <source>
        <dbReference type="Proteomes" id="UP000249829"/>
    </source>
</evidence>
<keyword evidence="3" id="KW-1185">Reference proteome</keyword>
<feature type="region of interest" description="Disordered" evidence="1">
    <location>
        <begin position="15"/>
        <end position="42"/>
    </location>
</feature>
<organism evidence="2 3">
    <name type="scientific">Aspergillus violaceofuscus (strain CBS 115571)</name>
    <dbReference type="NCBI Taxonomy" id="1450538"/>
    <lineage>
        <taxon>Eukaryota</taxon>
        <taxon>Fungi</taxon>
        <taxon>Dikarya</taxon>
        <taxon>Ascomycota</taxon>
        <taxon>Pezizomycotina</taxon>
        <taxon>Eurotiomycetes</taxon>
        <taxon>Eurotiomycetidae</taxon>
        <taxon>Eurotiales</taxon>
        <taxon>Aspergillaceae</taxon>
        <taxon>Aspergillus</taxon>
    </lineage>
</organism>
<sequence length="121" mass="12882">MEQSISSLSLIVASPAQSARDKLINQSRSTPDHPVTLPPISPSPLLLFPHSSSRSPRMTTLQASQATQLMVSERLVLCSVIHFTCSSGRVSSSSLSDSLAEIFRSLSVLSALSFASPTGLR</sequence>
<protein>
    <submittedName>
        <fullName evidence="2">Uncharacterized protein</fullName>
    </submittedName>
</protein>
<dbReference type="AlphaFoldDB" id="A0A2V5HD26"/>